<dbReference type="RefSeq" id="WP_000239769.1">
    <property type="nucleotide sequence ID" value="NZ_CP099450.1"/>
</dbReference>
<dbReference type="Gene3D" id="3.40.630.30">
    <property type="match status" value="1"/>
</dbReference>
<accession>A0AAP5L4L4</accession>
<dbReference type="Proteomes" id="UP001174229">
    <property type="component" value="Unassembled WGS sequence"/>
</dbReference>
<dbReference type="PANTHER" id="PTHR43415:SF5">
    <property type="entry name" value="ACETYLTRANSFERASE"/>
    <property type="match status" value="1"/>
</dbReference>
<dbReference type="AlphaFoldDB" id="A0AAP5L4L4"/>
<gene>
    <name evidence="2" type="ORF">OWO78_21890</name>
</gene>
<dbReference type="PANTHER" id="PTHR43415">
    <property type="entry name" value="SPERMIDINE N(1)-ACETYLTRANSFERASE"/>
    <property type="match status" value="1"/>
</dbReference>
<proteinExistence type="predicted"/>
<dbReference type="EMBL" id="JAPNPE010000012">
    <property type="protein sequence ID" value="MDK7394027.1"/>
    <property type="molecule type" value="Genomic_DNA"/>
</dbReference>
<protein>
    <submittedName>
        <fullName evidence="2">GNAT family protein</fullName>
    </submittedName>
</protein>
<evidence type="ECO:0000313" key="2">
    <source>
        <dbReference type="EMBL" id="MDK7394027.1"/>
    </source>
</evidence>
<dbReference type="SUPFAM" id="SSF55729">
    <property type="entry name" value="Acyl-CoA N-acyltransferases (Nat)"/>
    <property type="match status" value="1"/>
</dbReference>
<sequence>MVKLEYFTEEDFQQLIDWIPNAEFSLQWGGPAFTFPLTNAQLKNYLQNANKDNAIKYVFKAIDETNSEVIGHISLGNVDKTNESARIGKVLIGSTNSRGKGYGTQMMTAVLKFAFEELKLHKVTLGVFDFNESAIKCYKKVGFQQEGFLRDARKSGQEYWNLIEMGILYSEWKINN</sequence>
<evidence type="ECO:0000313" key="3">
    <source>
        <dbReference type="Proteomes" id="UP001174229"/>
    </source>
</evidence>
<dbReference type="GO" id="GO:0016747">
    <property type="term" value="F:acyltransferase activity, transferring groups other than amino-acyl groups"/>
    <property type="evidence" value="ECO:0007669"/>
    <property type="project" value="InterPro"/>
</dbReference>
<feature type="domain" description="N-acetyltransferase" evidence="1">
    <location>
        <begin position="2"/>
        <end position="166"/>
    </location>
</feature>
<dbReference type="InterPro" id="IPR000182">
    <property type="entry name" value="GNAT_dom"/>
</dbReference>
<comment type="caution">
    <text evidence="2">The sequence shown here is derived from an EMBL/GenBank/DDBJ whole genome shotgun (WGS) entry which is preliminary data.</text>
</comment>
<dbReference type="PROSITE" id="PS51186">
    <property type="entry name" value="GNAT"/>
    <property type="match status" value="1"/>
</dbReference>
<name>A0AAP5L4L4_9BACI</name>
<reference evidence="2" key="1">
    <citation type="submission" date="2022-11" db="EMBL/GenBank/DDBJ databases">
        <title>WGS-based characterization of Bacillus cereus isolated from food &amp; feed additives.</title>
        <authorList>
            <person name="Bogaerts B."/>
            <person name="Fraiture M.-A."/>
            <person name="Roosens N.H.C."/>
            <person name="De Keersmaecker S.C.J."/>
            <person name="Vanneste K."/>
        </authorList>
    </citation>
    <scope>NUCLEOTIDE SEQUENCE</scope>
    <source>
        <strain evidence="2">74.2</strain>
    </source>
</reference>
<dbReference type="CDD" id="cd04301">
    <property type="entry name" value="NAT_SF"/>
    <property type="match status" value="1"/>
</dbReference>
<organism evidence="2 3">
    <name type="scientific">Bacillus pacificus</name>
    <dbReference type="NCBI Taxonomy" id="2026187"/>
    <lineage>
        <taxon>Bacteria</taxon>
        <taxon>Bacillati</taxon>
        <taxon>Bacillota</taxon>
        <taxon>Bacilli</taxon>
        <taxon>Bacillales</taxon>
        <taxon>Bacillaceae</taxon>
        <taxon>Bacillus</taxon>
        <taxon>Bacillus cereus group</taxon>
    </lineage>
</organism>
<evidence type="ECO:0000259" key="1">
    <source>
        <dbReference type="PROSITE" id="PS51186"/>
    </source>
</evidence>
<dbReference type="InterPro" id="IPR016181">
    <property type="entry name" value="Acyl_CoA_acyltransferase"/>
</dbReference>
<dbReference type="Pfam" id="PF13302">
    <property type="entry name" value="Acetyltransf_3"/>
    <property type="match status" value="1"/>
</dbReference>